<reference evidence="5" key="1">
    <citation type="submission" date="2018-06" db="EMBL/GenBank/DDBJ databases">
        <authorList>
            <person name="Zhirakovskaya E."/>
        </authorList>
    </citation>
    <scope>NUCLEOTIDE SEQUENCE</scope>
</reference>
<protein>
    <recommendedName>
        <fullName evidence="4">TNase-like domain-containing protein</fullName>
    </recommendedName>
</protein>
<dbReference type="PROSITE" id="PS50830">
    <property type="entry name" value="TNASE_3"/>
    <property type="match status" value="1"/>
</dbReference>
<dbReference type="SUPFAM" id="SSF50199">
    <property type="entry name" value="Staphylococcal nuclease"/>
    <property type="match status" value="1"/>
</dbReference>
<evidence type="ECO:0000313" key="5">
    <source>
        <dbReference type="EMBL" id="VAW99950.1"/>
    </source>
</evidence>
<dbReference type="AlphaFoldDB" id="A0A3B1AE64"/>
<evidence type="ECO:0000256" key="3">
    <source>
        <dbReference type="ARBA" id="ARBA00022801"/>
    </source>
</evidence>
<dbReference type="PANTHER" id="PTHR12302">
    <property type="entry name" value="EBNA2 BINDING PROTEIN P100"/>
    <property type="match status" value="1"/>
</dbReference>
<organism evidence="5">
    <name type="scientific">hydrothermal vent metagenome</name>
    <dbReference type="NCBI Taxonomy" id="652676"/>
    <lineage>
        <taxon>unclassified sequences</taxon>
        <taxon>metagenomes</taxon>
        <taxon>ecological metagenomes</taxon>
    </lineage>
</organism>
<accession>A0A3B1AE64</accession>
<dbReference type="Pfam" id="PF00565">
    <property type="entry name" value="SNase"/>
    <property type="match status" value="1"/>
</dbReference>
<keyword evidence="2" id="KW-0255">Endonuclease</keyword>
<dbReference type="GO" id="GO:0016787">
    <property type="term" value="F:hydrolase activity"/>
    <property type="evidence" value="ECO:0007669"/>
    <property type="project" value="UniProtKB-KW"/>
</dbReference>
<dbReference type="SMART" id="SM00318">
    <property type="entry name" value="SNc"/>
    <property type="match status" value="1"/>
</dbReference>
<proteinExistence type="predicted"/>
<dbReference type="InterPro" id="IPR035437">
    <property type="entry name" value="SNase_OB-fold_sf"/>
</dbReference>
<name>A0A3B1AE64_9ZZZZ</name>
<evidence type="ECO:0000256" key="2">
    <source>
        <dbReference type="ARBA" id="ARBA00022759"/>
    </source>
</evidence>
<dbReference type="PANTHER" id="PTHR12302:SF3">
    <property type="entry name" value="SERINE_THREONINE-PROTEIN KINASE 31"/>
    <property type="match status" value="1"/>
</dbReference>
<keyword evidence="3" id="KW-0378">Hydrolase</keyword>
<dbReference type="GO" id="GO:0004519">
    <property type="term" value="F:endonuclease activity"/>
    <property type="evidence" value="ECO:0007669"/>
    <property type="project" value="UniProtKB-KW"/>
</dbReference>
<dbReference type="InterPro" id="IPR016071">
    <property type="entry name" value="Staphylococal_nuclease_OB-fold"/>
</dbReference>
<evidence type="ECO:0000259" key="4">
    <source>
        <dbReference type="PROSITE" id="PS50830"/>
    </source>
</evidence>
<dbReference type="EMBL" id="UOFR01000070">
    <property type="protein sequence ID" value="VAW99950.1"/>
    <property type="molecule type" value="Genomic_DNA"/>
</dbReference>
<keyword evidence="1" id="KW-0540">Nuclease</keyword>
<gene>
    <name evidence="5" type="ORF">MNBD_GAMMA21-2428</name>
</gene>
<sequence>MMNKVSVSFGCIILLISQLELSIAAGTQELLGRVDDVPNGDTIIIIDQNKKRHKVYLLGIDAPELKQPFGIEAKAHLDRLLFARNYQAKVVITRRTAAGNIVGTVYATELNSPQYNNINGMMVMSGFAWANLRTSKQYIGVEKIAQNRKIGLWKQKKPQAPWLWRKGQK</sequence>
<dbReference type="Gene3D" id="2.40.50.90">
    <property type="match status" value="1"/>
</dbReference>
<evidence type="ECO:0000256" key="1">
    <source>
        <dbReference type="ARBA" id="ARBA00022722"/>
    </source>
</evidence>
<feature type="domain" description="TNase-like" evidence="4">
    <location>
        <begin position="28"/>
        <end position="155"/>
    </location>
</feature>